<keyword evidence="3" id="KW-0732">Signal</keyword>
<dbReference type="STRING" id="44941.A0A397VWJ5"/>
<feature type="domain" description="Peptidase A1" evidence="10">
    <location>
        <begin position="7"/>
        <end position="316"/>
    </location>
</feature>
<dbReference type="PANTHER" id="PTHR47966:SF51">
    <property type="entry name" value="BETA-SITE APP-CLEAVING ENZYME, ISOFORM A-RELATED"/>
    <property type="match status" value="1"/>
</dbReference>
<dbReference type="PRINTS" id="PR00792">
    <property type="entry name" value="PEPSIN"/>
</dbReference>
<keyword evidence="12" id="KW-1185">Reference proteome</keyword>
<dbReference type="PROSITE" id="PS51767">
    <property type="entry name" value="PEPTIDASE_A1"/>
    <property type="match status" value="1"/>
</dbReference>
<dbReference type="SUPFAM" id="SSF50630">
    <property type="entry name" value="Acid proteases"/>
    <property type="match status" value="1"/>
</dbReference>
<feature type="disulfide bond" evidence="9">
    <location>
        <begin position="36"/>
        <end position="41"/>
    </location>
</feature>
<evidence type="ECO:0000256" key="6">
    <source>
        <dbReference type="ARBA" id="ARBA00023145"/>
    </source>
</evidence>
<evidence type="ECO:0000256" key="3">
    <source>
        <dbReference type="ARBA" id="ARBA00022729"/>
    </source>
</evidence>
<dbReference type="CDD" id="cd05471">
    <property type="entry name" value="pepsin_like"/>
    <property type="match status" value="1"/>
</dbReference>
<evidence type="ECO:0000313" key="12">
    <source>
        <dbReference type="Proteomes" id="UP000266673"/>
    </source>
</evidence>
<evidence type="ECO:0000256" key="9">
    <source>
        <dbReference type="PIRSR" id="PIRSR601461-2"/>
    </source>
</evidence>
<dbReference type="FunFam" id="2.40.70.10:FF:000008">
    <property type="entry name" value="Cathepsin D"/>
    <property type="match status" value="1"/>
</dbReference>
<name>A0A397VWJ5_9GLOM</name>
<feature type="active site" evidence="8">
    <location>
        <position position="210"/>
    </location>
</feature>
<evidence type="ECO:0000256" key="8">
    <source>
        <dbReference type="PIRSR" id="PIRSR601461-1"/>
    </source>
</evidence>
<dbReference type="Pfam" id="PF00026">
    <property type="entry name" value="Asp"/>
    <property type="match status" value="1"/>
</dbReference>
<keyword evidence="5" id="KW-0378">Hydrolase</keyword>
<dbReference type="InterPro" id="IPR033121">
    <property type="entry name" value="PEPTIDASE_A1"/>
</dbReference>
<reference evidence="11 12" key="1">
    <citation type="submission" date="2018-06" db="EMBL/GenBank/DDBJ databases">
        <title>Comparative genomics reveals the genomic features of Rhizophagus irregularis, R. cerebriforme, R. diaphanum and Gigaspora rosea, and their symbiotic lifestyle signature.</title>
        <authorList>
            <person name="Morin E."/>
            <person name="San Clemente H."/>
            <person name="Chen E.C.H."/>
            <person name="De La Providencia I."/>
            <person name="Hainaut M."/>
            <person name="Kuo A."/>
            <person name="Kohler A."/>
            <person name="Murat C."/>
            <person name="Tang N."/>
            <person name="Roy S."/>
            <person name="Loubradou J."/>
            <person name="Henrissat B."/>
            <person name="Grigoriev I.V."/>
            <person name="Corradi N."/>
            <person name="Roux C."/>
            <person name="Martin F.M."/>
        </authorList>
    </citation>
    <scope>NUCLEOTIDE SEQUENCE [LARGE SCALE GENOMIC DNA]</scope>
    <source>
        <strain evidence="11 12">DAOM 194757</strain>
    </source>
</reference>
<dbReference type="Proteomes" id="UP000266673">
    <property type="component" value="Unassembled WGS sequence"/>
</dbReference>
<keyword evidence="7 9" id="KW-1015">Disulfide bond</keyword>
<protein>
    <submittedName>
        <fullName evidence="11">Aspartic peptidase domain-containing protein</fullName>
    </submittedName>
</protein>
<comment type="similarity">
    <text evidence="1">Belongs to the peptidase A1 family.</text>
</comment>
<dbReference type="Gene3D" id="2.40.70.10">
    <property type="entry name" value="Acid Proteases"/>
    <property type="match status" value="2"/>
</dbReference>
<dbReference type="InterPro" id="IPR034164">
    <property type="entry name" value="Pepsin-like_dom"/>
</dbReference>
<keyword evidence="6" id="KW-0865">Zymogen</keyword>
<proteinExistence type="inferred from homology"/>
<evidence type="ECO:0000313" key="11">
    <source>
        <dbReference type="EMBL" id="RIB26142.1"/>
    </source>
</evidence>
<dbReference type="InterPro" id="IPR021109">
    <property type="entry name" value="Peptidase_aspartic_dom_sf"/>
</dbReference>
<keyword evidence="4" id="KW-0064">Aspartyl protease</keyword>
<dbReference type="EMBL" id="QKWP01000146">
    <property type="protein sequence ID" value="RIB26142.1"/>
    <property type="molecule type" value="Genomic_DNA"/>
</dbReference>
<keyword evidence="2" id="KW-0645">Protease</keyword>
<dbReference type="GO" id="GO:0004190">
    <property type="term" value="F:aspartic-type endopeptidase activity"/>
    <property type="evidence" value="ECO:0007669"/>
    <property type="project" value="UniProtKB-KW"/>
</dbReference>
<comment type="caution">
    <text evidence="11">The sequence shown here is derived from an EMBL/GenBank/DDBJ whole genome shotgun (WGS) entry which is preliminary data.</text>
</comment>
<evidence type="ECO:0000259" key="10">
    <source>
        <dbReference type="PROSITE" id="PS51767"/>
    </source>
</evidence>
<dbReference type="OrthoDB" id="15189at2759"/>
<dbReference type="InterPro" id="IPR001461">
    <property type="entry name" value="Aspartic_peptidase_A1"/>
</dbReference>
<sequence>MSNWLGYYGPVIIGGQTFNVFFDLSSSDFWVPSIRCDSFACKGRRRFNESLSETFEYIGTPFIVDYDETTEVHGFLGKDQLSVGGIEHIDQKFGLTNEETGFFNYVEFDGMLGMGFGSISAENVTTPFSNMVNQKDINPYFGFHFRQLNDTNYVGTLTLGEIDSTKLSGSFSYNKVSKINDTYMYWMTMVDGVSINDNKLKYEQKIAVFDTVYPVIFMPPDDADAYHKLINGSKLIPSFLKGVYVVPCNTTDHVEFIFGKNSYSINPIFSHYTHDDCMSSVQYIDSGYNNTWVFGEAFLRDYYSVYNIDNFTIGLAPVSK</sequence>
<dbReference type="AlphaFoldDB" id="A0A397VWJ5"/>
<accession>A0A397VWJ5</accession>
<feature type="active site" evidence="8">
    <location>
        <position position="23"/>
    </location>
</feature>
<evidence type="ECO:0000256" key="4">
    <source>
        <dbReference type="ARBA" id="ARBA00022750"/>
    </source>
</evidence>
<evidence type="ECO:0000256" key="7">
    <source>
        <dbReference type="ARBA" id="ARBA00023157"/>
    </source>
</evidence>
<evidence type="ECO:0000256" key="2">
    <source>
        <dbReference type="ARBA" id="ARBA00022670"/>
    </source>
</evidence>
<evidence type="ECO:0000256" key="1">
    <source>
        <dbReference type="ARBA" id="ARBA00007447"/>
    </source>
</evidence>
<dbReference type="GO" id="GO:0006508">
    <property type="term" value="P:proteolysis"/>
    <property type="evidence" value="ECO:0007669"/>
    <property type="project" value="UniProtKB-KW"/>
</dbReference>
<dbReference type="PANTHER" id="PTHR47966">
    <property type="entry name" value="BETA-SITE APP-CLEAVING ENZYME, ISOFORM A-RELATED"/>
    <property type="match status" value="1"/>
</dbReference>
<organism evidence="11 12">
    <name type="scientific">Gigaspora rosea</name>
    <dbReference type="NCBI Taxonomy" id="44941"/>
    <lineage>
        <taxon>Eukaryota</taxon>
        <taxon>Fungi</taxon>
        <taxon>Fungi incertae sedis</taxon>
        <taxon>Mucoromycota</taxon>
        <taxon>Glomeromycotina</taxon>
        <taxon>Glomeromycetes</taxon>
        <taxon>Diversisporales</taxon>
        <taxon>Gigasporaceae</taxon>
        <taxon>Gigaspora</taxon>
    </lineage>
</organism>
<evidence type="ECO:0000256" key="5">
    <source>
        <dbReference type="ARBA" id="ARBA00022801"/>
    </source>
</evidence>
<gene>
    <name evidence="11" type="ORF">C2G38_1955357</name>
</gene>